<dbReference type="PANTHER" id="PTHR12461">
    <property type="entry name" value="HYPOXIA-INDUCIBLE FACTOR 1 ALPHA INHIBITOR-RELATED"/>
    <property type="match status" value="1"/>
</dbReference>
<name>J4I949_9APHY</name>
<dbReference type="OrthoDB" id="415358at2759"/>
<dbReference type="InterPro" id="IPR041667">
    <property type="entry name" value="Cupin_8"/>
</dbReference>
<evidence type="ECO:0000256" key="2">
    <source>
        <dbReference type="SAM" id="MobiDB-lite"/>
    </source>
</evidence>
<dbReference type="SUPFAM" id="SSF51197">
    <property type="entry name" value="Clavaminate synthase-like"/>
    <property type="match status" value="1"/>
</dbReference>
<feature type="region of interest" description="Disordered" evidence="2">
    <location>
        <begin position="277"/>
        <end position="299"/>
    </location>
</feature>
<evidence type="ECO:0000256" key="1">
    <source>
        <dbReference type="SAM" id="Coils"/>
    </source>
</evidence>
<reference evidence="4 5" key="1">
    <citation type="journal article" date="2012" name="Appl. Environ. Microbiol.">
        <title>Short-read sequencing for genomic analysis of the brown rot fungus Fibroporia radiculosa.</title>
        <authorList>
            <person name="Tang J.D."/>
            <person name="Perkins A.D."/>
            <person name="Sonstegard T.S."/>
            <person name="Schroeder S.G."/>
            <person name="Burgess S.C."/>
            <person name="Diehl S.V."/>
        </authorList>
    </citation>
    <scope>NUCLEOTIDE SEQUENCE [LARGE SCALE GENOMIC DNA]</scope>
    <source>
        <strain evidence="4 5">TFFH 294</strain>
    </source>
</reference>
<dbReference type="GeneID" id="24095452"/>
<organism evidence="4 5">
    <name type="scientific">Fibroporia radiculosa</name>
    <dbReference type="NCBI Taxonomy" id="599839"/>
    <lineage>
        <taxon>Eukaryota</taxon>
        <taxon>Fungi</taxon>
        <taxon>Dikarya</taxon>
        <taxon>Basidiomycota</taxon>
        <taxon>Agaricomycotina</taxon>
        <taxon>Agaricomycetes</taxon>
        <taxon>Polyporales</taxon>
        <taxon>Fibroporiaceae</taxon>
        <taxon>Fibroporia</taxon>
    </lineage>
</organism>
<proteinExistence type="predicted"/>
<dbReference type="EMBL" id="HE796988">
    <property type="protein sequence ID" value="CCM00541.1"/>
    <property type="molecule type" value="Genomic_DNA"/>
</dbReference>
<dbReference type="Gene3D" id="2.60.120.650">
    <property type="entry name" value="Cupin"/>
    <property type="match status" value="1"/>
</dbReference>
<feature type="coiled-coil region" evidence="1">
    <location>
        <begin position="206"/>
        <end position="263"/>
    </location>
</feature>
<feature type="region of interest" description="Disordered" evidence="2">
    <location>
        <begin position="325"/>
        <end position="352"/>
    </location>
</feature>
<dbReference type="InParanoid" id="J4I949"/>
<keyword evidence="5" id="KW-1185">Reference proteome</keyword>
<dbReference type="HOGENOM" id="CLU_017405_0_0_1"/>
<dbReference type="PANTHER" id="PTHR12461:SF100">
    <property type="entry name" value="JMJC DOMAIN-CONTAINING PROTEIN 4"/>
    <property type="match status" value="1"/>
</dbReference>
<dbReference type="SMART" id="SM00558">
    <property type="entry name" value="JmjC"/>
    <property type="match status" value="1"/>
</dbReference>
<protein>
    <recommendedName>
        <fullName evidence="3">JmjC domain-containing protein</fullName>
    </recommendedName>
</protein>
<evidence type="ECO:0000313" key="5">
    <source>
        <dbReference type="Proteomes" id="UP000006352"/>
    </source>
</evidence>
<keyword evidence="1" id="KW-0175">Coiled coil</keyword>
<dbReference type="Proteomes" id="UP000006352">
    <property type="component" value="Unassembled WGS sequence"/>
</dbReference>
<sequence length="497" mass="55876">MVAQLNRIEPSTSAQDFFKNYISKRTPVVIKGFPDDATFKAQRWADLDYLESKAGDVSLLVEPMHPATQQFGSDVQRIPMPFRDFLVSLRSEGGPFHYLTTQYSGEDWDALTVFSPPTDALADDFPLIPRIMGNLFLQQVNLWLGKSVDGSSSGLHHDFHDNLYILLKGCKRFVLYPPEEHQNLYPYGDVHEVYQNGVIAYDPVLRADGLDQRVALKARMEALEQQMNAQQRGKGKGRMNGEADRLQQAYDEAHCELMKYEDEDSEVMNGNQWAGEEEDFEVDGEEGEEDGDFGSLAGDLEDGRDDYDLLMGNLDEVDDAFRAAASGDEGSSGEDADDVEKPSDKEPASFSRLPTAHLHKHLKLPTTAVLPIDFSPELFPRFGNSRAPFVVELSAGETLYLPASWWHEVTSSGSAIGDEKSENGTNMHMAFNYWFYPPDAESFDEPYKDKLVWDCLKAKAGKECQKVNLENIDRESVLEGKRKRDVVETGATKRAKR</sequence>
<dbReference type="PROSITE" id="PS51184">
    <property type="entry name" value="JMJC"/>
    <property type="match status" value="1"/>
</dbReference>
<feature type="domain" description="JmjC" evidence="3">
    <location>
        <begin position="117"/>
        <end position="450"/>
    </location>
</feature>
<gene>
    <name evidence="4" type="ORF">FIBRA_02575</name>
</gene>
<dbReference type="AlphaFoldDB" id="J4I949"/>
<evidence type="ECO:0000313" key="4">
    <source>
        <dbReference type="EMBL" id="CCM00541.1"/>
    </source>
</evidence>
<dbReference type="Pfam" id="PF13621">
    <property type="entry name" value="Cupin_8"/>
    <property type="match status" value="1"/>
</dbReference>
<dbReference type="InterPro" id="IPR003347">
    <property type="entry name" value="JmjC_dom"/>
</dbReference>
<accession>J4I949</accession>
<dbReference type="RefSeq" id="XP_012179824.1">
    <property type="nucleotide sequence ID" value="XM_012324434.1"/>
</dbReference>
<dbReference type="STRING" id="599839.J4I949"/>
<feature type="compositionally biased region" description="Acidic residues" evidence="2">
    <location>
        <begin position="277"/>
        <end position="292"/>
    </location>
</feature>
<evidence type="ECO:0000259" key="3">
    <source>
        <dbReference type="PROSITE" id="PS51184"/>
    </source>
</evidence>